<feature type="transmembrane region" description="Helical" evidence="2">
    <location>
        <begin position="372"/>
        <end position="394"/>
    </location>
</feature>
<feature type="compositionally biased region" description="Low complexity" evidence="1">
    <location>
        <begin position="570"/>
        <end position="590"/>
    </location>
</feature>
<feature type="region of interest" description="Disordered" evidence="1">
    <location>
        <begin position="517"/>
        <end position="616"/>
    </location>
</feature>
<dbReference type="EMBL" id="BNEC01000005">
    <property type="protein sequence ID" value="GHI72010.1"/>
    <property type="molecule type" value="Genomic_DNA"/>
</dbReference>
<proteinExistence type="predicted"/>
<evidence type="ECO:0000256" key="3">
    <source>
        <dbReference type="SAM" id="SignalP"/>
    </source>
</evidence>
<reference evidence="5" key="1">
    <citation type="submission" date="2023-07" db="EMBL/GenBank/DDBJ databases">
        <title>Whole genome shotgun sequence of Streptomyces nojiriensis NBRC 13794.</title>
        <authorList>
            <person name="Komaki H."/>
            <person name="Tamura T."/>
        </authorList>
    </citation>
    <scope>NUCLEOTIDE SEQUENCE [LARGE SCALE GENOMIC DNA]</scope>
    <source>
        <strain evidence="5">NBRC 13794</strain>
    </source>
</reference>
<evidence type="ECO:0000313" key="4">
    <source>
        <dbReference type="EMBL" id="GHI72010.1"/>
    </source>
</evidence>
<protein>
    <recommendedName>
        <fullName evidence="6">DUF916 domain-containing protein</fullName>
    </recommendedName>
</protein>
<keyword evidence="2" id="KW-1133">Transmembrane helix</keyword>
<dbReference type="RefSeq" id="WP_189737099.1">
    <property type="nucleotide sequence ID" value="NZ_BMRL01000005.1"/>
</dbReference>
<evidence type="ECO:0000256" key="2">
    <source>
        <dbReference type="SAM" id="Phobius"/>
    </source>
</evidence>
<feature type="compositionally biased region" description="Gly residues" evidence="1">
    <location>
        <begin position="591"/>
        <end position="616"/>
    </location>
</feature>
<organism evidence="4 5">
    <name type="scientific">Streptomyces nojiriensis</name>
    <dbReference type="NCBI Taxonomy" id="66374"/>
    <lineage>
        <taxon>Bacteria</taxon>
        <taxon>Bacillati</taxon>
        <taxon>Actinomycetota</taxon>
        <taxon>Actinomycetes</taxon>
        <taxon>Kitasatosporales</taxon>
        <taxon>Streptomycetaceae</taxon>
        <taxon>Streptomyces</taxon>
    </lineage>
</organism>
<evidence type="ECO:0000313" key="5">
    <source>
        <dbReference type="Proteomes" id="UP000613974"/>
    </source>
</evidence>
<keyword evidence="5" id="KW-1185">Reference proteome</keyword>
<feature type="transmembrane region" description="Helical" evidence="2">
    <location>
        <begin position="311"/>
        <end position="333"/>
    </location>
</feature>
<accession>A0ABQ3SV36</accession>
<gene>
    <name evidence="4" type="ORF">Snoj_59280</name>
</gene>
<feature type="signal peptide" evidence="3">
    <location>
        <begin position="1"/>
        <end position="41"/>
    </location>
</feature>
<feature type="region of interest" description="Disordered" evidence="1">
    <location>
        <begin position="45"/>
        <end position="67"/>
    </location>
</feature>
<feature type="chain" id="PRO_5046575534" description="DUF916 domain-containing protein" evidence="3">
    <location>
        <begin position="42"/>
        <end position="663"/>
    </location>
</feature>
<name>A0ABQ3SV36_9ACTN</name>
<keyword evidence="2" id="KW-0812">Transmembrane</keyword>
<dbReference type="Proteomes" id="UP000613974">
    <property type="component" value="Unassembled WGS sequence"/>
</dbReference>
<dbReference type="GeneID" id="95590244"/>
<keyword evidence="2" id="KW-0472">Membrane</keyword>
<sequence length="663" mass="66999">MTSTAPARRRPGPSAAAVVPVALPALLVLLLALFAVPAAHAAPAPAEDRKSTFGVQPAGPREPDARAHFSYGVTGGAGLRDQIAVWNYGDEPLTVAVYASDAVNTADGGFDLLPGGQAPKDAGSWIKLEKDTVTVPPKANVIVPFTLAVPRDATPGDHTAGIVATLAGGGQDAQGNKVRLDQRVGTRVYLRLAGELTPRLAVEDVKASYAGTSNPFGTGSATVTYTLRNTGNVRLGARQAVRINGMFGGSVTAGGLKDLGDLLPGSSLTITAKADGVRPTLRSSAVVSVQAVATREGVDPRLPSLTRSASLWTVPWTLLALVLAITACGLWLWRRRRLARAVATASARRRTTPEIAKKEPIVHFTRPSRRDAAGAAVLVAAVVTLAATALPGAAAQAAPTGTAVINPATGSDTTSVDLATSAACPAPATNVLVKVTGKGFPAEGKNVVGNSPISTYGQAPSGGIVVPLTMTMRDYANEAGFTTLEGRYDLTVVCRKAFGSDTYGDFTGSMWFTSNTEYRTTDPGGGQPTPTPTPKPTPTATQTSTPSATPTPTTTTTSTPDPSATPTPTPTTTATATGGTGLGLSTNVTTGGTGTTAGGTAGTAGSSATGGSGPRGGLANTGTDAVTLALIAAGLVLTGGSAVWWARRRGLLSFPGASRTPGN</sequence>
<dbReference type="NCBIfam" id="TIGR01167">
    <property type="entry name" value="LPXTG_anchor"/>
    <property type="match status" value="1"/>
</dbReference>
<comment type="caution">
    <text evidence="4">The sequence shown here is derived from an EMBL/GenBank/DDBJ whole genome shotgun (WGS) entry which is preliminary data.</text>
</comment>
<evidence type="ECO:0000256" key="1">
    <source>
        <dbReference type="SAM" id="MobiDB-lite"/>
    </source>
</evidence>
<feature type="compositionally biased region" description="Low complexity" evidence="1">
    <location>
        <begin position="538"/>
        <end position="562"/>
    </location>
</feature>
<keyword evidence="3" id="KW-0732">Signal</keyword>
<evidence type="ECO:0008006" key="6">
    <source>
        <dbReference type="Google" id="ProtNLM"/>
    </source>
</evidence>